<dbReference type="Proteomes" id="UP000580250">
    <property type="component" value="Unassembled WGS sequence"/>
</dbReference>
<dbReference type="EMBL" id="CAJEWN010000186">
    <property type="protein sequence ID" value="CAD2171546.1"/>
    <property type="molecule type" value="Genomic_DNA"/>
</dbReference>
<sequence length="91" mass="10570">MLHIESLMAVNSPTLLQYFNNNFNFRLGITSIIISLIIGLVLLFLICQIRQIKNYLNQRNVSTQLMTPIQPVEIVEKRRENDETTKPLVKL</sequence>
<keyword evidence="1" id="KW-0472">Membrane</keyword>
<evidence type="ECO:0000256" key="1">
    <source>
        <dbReference type="SAM" id="Phobius"/>
    </source>
</evidence>
<reference evidence="2 3" key="1">
    <citation type="submission" date="2020-08" db="EMBL/GenBank/DDBJ databases">
        <authorList>
            <person name="Koutsovoulos G."/>
            <person name="Danchin GJ E."/>
        </authorList>
    </citation>
    <scope>NUCLEOTIDE SEQUENCE [LARGE SCALE GENOMIC DNA]</scope>
</reference>
<evidence type="ECO:0000313" key="3">
    <source>
        <dbReference type="Proteomes" id="UP000580250"/>
    </source>
</evidence>
<protein>
    <submittedName>
        <fullName evidence="2">Uncharacterized protein</fullName>
    </submittedName>
</protein>
<keyword evidence="1" id="KW-1133">Transmembrane helix</keyword>
<comment type="caution">
    <text evidence="2">The sequence shown here is derived from an EMBL/GenBank/DDBJ whole genome shotgun (WGS) entry which is preliminary data.</text>
</comment>
<keyword evidence="1" id="KW-0812">Transmembrane</keyword>
<organism evidence="2 3">
    <name type="scientific">Meloidogyne enterolobii</name>
    <name type="common">Root-knot nematode worm</name>
    <name type="synonym">Meloidogyne mayaguensis</name>
    <dbReference type="NCBI Taxonomy" id="390850"/>
    <lineage>
        <taxon>Eukaryota</taxon>
        <taxon>Metazoa</taxon>
        <taxon>Ecdysozoa</taxon>
        <taxon>Nematoda</taxon>
        <taxon>Chromadorea</taxon>
        <taxon>Rhabditida</taxon>
        <taxon>Tylenchina</taxon>
        <taxon>Tylenchomorpha</taxon>
        <taxon>Tylenchoidea</taxon>
        <taxon>Meloidogynidae</taxon>
        <taxon>Meloidogyninae</taxon>
        <taxon>Meloidogyne</taxon>
    </lineage>
</organism>
<evidence type="ECO:0000313" key="2">
    <source>
        <dbReference type="EMBL" id="CAD2171546.1"/>
    </source>
</evidence>
<feature type="transmembrane region" description="Helical" evidence="1">
    <location>
        <begin position="25"/>
        <end position="47"/>
    </location>
</feature>
<proteinExistence type="predicted"/>
<gene>
    <name evidence="2" type="ORF">MENT_LOCUS23042</name>
</gene>
<dbReference type="AlphaFoldDB" id="A0A6V7V9A4"/>
<accession>A0A6V7V9A4</accession>
<name>A0A6V7V9A4_MELEN</name>